<dbReference type="InterPro" id="IPR015797">
    <property type="entry name" value="NUDIX_hydrolase-like_dom_sf"/>
</dbReference>
<evidence type="ECO:0000256" key="2">
    <source>
        <dbReference type="ARBA" id="ARBA00022801"/>
    </source>
</evidence>
<proteinExistence type="predicted"/>
<dbReference type="PRINTS" id="PR00502">
    <property type="entry name" value="NUDIXFAMILY"/>
</dbReference>
<dbReference type="Proteomes" id="UP000235786">
    <property type="component" value="Unassembled WGS sequence"/>
</dbReference>
<keyword evidence="2" id="KW-0378">Hydrolase</keyword>
<organism evidence="4 5">
    <name type="scientific">Hyaloscypha variabilis (strain UAMH 11265 / GT02V1 / F)</name>
    <name type="common">Meliniomyces variabilis</name>
    <dbReference type="NCBI Taxonomy" id="1149755"/>
    <lineage>
        <taxon>Eukaryota</taxon>
        <taxon>Fungi</taxon>
        <taxon>Dikarya</taxon>
        <taxon>Ascomycota</taxon>
        <taxon>Pezizomycotina</taxon>
        <taxon>Leotiomycetes</taxon>
        <taxon>Helotiales</taxon>
        <taxon>Hyaloscyphaceae</taxon>
        <taxon>Hyaloscypha</taxon>
        <taxon>Hyaloscypha variabilis</taxon>
    </lineage>
</organism>
<gene>
    <name evidence="4" type="ORF">L207DRAFT_204767</name>
</gene>
<name>A0A2J6S5F7_HYAVF</name>
<keyword evidence="5" id="KW-1185">Reference proteome</keyword>
<evidence type="ECO:0000313" key="5">
    <source>
        <dbReference type="Proteomes" id="UP000235786"/>
    </source>
</evidence>
<dbReference type="STRING" id="1149755.A0A2J6S5F7"/>
<dbReference type="Pfam" id="PF00293">
    <property type="entry name" value="NUDIX"/>
    <property type="match status" value="1"/>
</dbReference>
<reference evidence="4 5" key="1">
    <citation type="submission" date="2016-04" db="EMBL/GenBank/DDBJ databases">
        <title>A degradative enzymes factory behind the ericoid mycorrhizal symbiosis.</title>
        <authorList>
            <consortium name="DOE Joint Genome Institute"/>
            <person name="Martino E."/>
            <person name="Morin E."/>
            <person name="Grelet G."/>
            <person name="Kuo A."/>
            <person name="Kohler A."/>
            <person name="Daghino S."/>
            <person name="Barry K."/>
            <person name="Choi C."/>
            <person name="Cichocki N."/>
            <person name="Clum A."/>
            <person name="Copeland A."/>
            <person name="Hainaut M."/>
            <person name="Haridas S."/>
            <person name="Labutti K."/>
            <person name="Lindquist E."/>
            <person name="Lipzen A."/>
            <person name="Khouja H.-R."/>
            <person name="Murat C."/>
            <person name="Ohm R."/>
            <person name="Olson A."/>
            <person name="Spatafora J."/>
            <person name="Veneault-Fourrey C."/>
            <person name="Henrissat B."/>
            <person name="Grigoriev I."/>
            <person name="Martin F."/>
            <person name="Perotto S."/>
        </authorList>
    </citation>
    <scope>NUCLEOTIDE SEQUENCE [LARGE SCALE GENOMIC DNA]</scope>
    <source>
        <strain evidence="4 5">F</strain>
    </source>
</reference>
<feature type="domain" description="Nudix hydrolase" evidence="3">
    <location>
        <begin position="34"/>
        <end position="163"/>
    </location>
</feature>
<dbReference type="InterPro" id="IPR000086">
    <property type="entry name" value="NUDIX_hydrolase_dom"/>
</dbReference>
<evidence type="ECO:0000256" key="1">
    <source>
        <dbReference type="ARBA" id="ARBA00001946"/>
    </source>
</evidence>
<accession>A0A2J6S5F7</accession>
<dbReference type="OrthoDB" id="2011998at2759"/>
<protein>
    <recommendedName>
        <fullName evidence="3">Nudix hydrolase domain-containing protein</fullName>
    </recommendedName>
</protein>
<dbReference type="GO" id="GO:0016787">
    <property type="term" value="F:hydrolase activity"/>
    <property type="evidence" value="ECO:0007669"/>
    <property type="project" value="UniProtKB-KW"/>
</dbReference>
<comment type="cofactor">
    <cofactor evidence="1">
        <name>Mg(2+)</name>
        <dbReference type="ChEBI" id="CHEBI:18420"/>
    </cofactor>
</comment>
<evidence type="ECO:0000259" key="3">
    <source>
        <dbReference type="PROSITE" id="PS51462"/>
    </source>
</evidence>
<sequence length="189" mass="21458">MATEASVEGVNDENQHQFDGEIKVIGVKEDRQYTERESVRTIVMNVAGEIAILYANKEDYYKLPGGGIEAGENHQEAGTREAMEEIGCRVKMSKRCLAITEEWRLHLHQISYCYVAHVLEDTGATALTEEEVEDGLEHRWVHVDEAINLMKEAKPTSVFGLSVKERDLFFVEKFAAALEPPADPRHLWR</sequence>
<dbReference type="PANTHER" id="PTHR43046:SF14">
    <property type="entry name" value="MUTT_NUDIX FAMILY PROTEIN"/>
    <property type="match status" value="1"/>
</dbReference>
<dbReference type="InterPro" id="IPR020476">
    <property type="entry name" value="Nudix_hydrolase"/>
</dbReference>
<dbReference type="Gene3D" id="3.90.79.10">
    <property type="entry name" value="Nucleoside Triphosphate Pyrophosphohydrolase"/>
    <property type="match status" value="1"/>
</dbReference>
<dbReference type="EMBL" id="KZ613939">
    <property type="protein sequence ID" value="PMD46005.1"/>
    <property type="molecule type" value="Genomic_DNA"/>
</dbReference>
<dbReference type="PANTHER" id="PTHR43046">
    <property type="entry name" value="GDP-MANNOSE MANNOSYL HYDROLASE"/>
    <property type="match status" value="1"/>
</dbReference>
<dbReference type="AlphaFoldDB" id="A0A2J6S5F7"/>
<evidence type="ECO:0000313" key="4">
    <source>
        <dbReference type="EMBL" id="PMD46005.1"/>
    </source>
</evidence>
<dbReference type="SUPFAM" id="SSF55811">
    <property type="entry name" value="Nudix"/>
    <property type="match status" value="1"/>
</dbReference>
<dbReference type="PROSITE" id="PS51462">
    <property type="entry name" value="NUDIX"/>
    <property type="match status" value="1"/>
</dbReference>